<evidence type="ECO:0000313" key="1">
    <source>
        <dbReference type="EMBL" id="GAN03458.1"/>
    </source>
</evidence>
<keyword evidence="2" id="KW-1185">Reference proteome</keyword>
<reference evidence="1" key="1">
    <citation type="submission" date="2014-09" db="EMBL/GenBank/DDBJ databases">
        <title>Draft genome sequence of an oleaginous Mucoromycotina fungus Mucor ambiguus NBRC6742.</title>
        <authorList>
            <person name="Takeda I."/>
            <person name="Yamane N."/>
            <person name="Morita T."/>
            <person name="Tamano K."/>
            <person name="Machida M."/>
            <person name="Baker S."/>
            <person name="Koike H."/>
        </authorList>
    </citation>
    <scope>NUCLEOTIDE SEQUENCE</scope>
    <source>
        <strain evidence="1">NBRC 6742</strain>
    </source>
</reference>
<accession>A0A0C9MNA4</accession>
<dbReference type="EMBL" id="DF836330">
    <property type="protein sequence ID" value="GAN03458.1"/>
    <property type="molecule type" value="Genomic_DNA"/>
</dbReference>
<evidence type="ECO:0000313" key="2">
    <source>
        <dbReference type="Proteomes" id="UP000053815"/>
    </source>
</evidence>
<protein>
    <submittedName>
        <fullName evidence="1">Uncharacterized protein</fullName>
    </submittedName>
</protein>
<dbReference type="AlphaFoldDB" id="A0A0C9MNA4"/>
<proteinExistence type="predicted"/>
<sequence length="165" mass="19236">MSKWILNHELVVNLIVKSVIGEHAENEYSAKPTEWMNYTRSDVFYCPINRAKTKTLPPVLIEVQYAANGAFLRRLNEYCLMIRKQHPILPVAKLFILDMVKKEDPTIENEAVNEDARQDAINLICIKASSQFKQAMSRLEEDVPESRSAQLNELSRLRIFFRRDR</sequence>
<dbReference type="OrthoDB" id="2281119at2759"/>
<dbReference type="STRING" id="91626.A0A0C9MNA4"/>
<gene>
    <name evidence="1" type="ORF">MAM1_0041c02911</name>
</gene>
<dbReference type="Proteomes" id="UP000053815">
    <property type="component" value="Unassembled WGS sequence"/>
</dbReference>
<organism evidence="1">
    <name type="scientific">Mucor ambiguus</name>
    <dbReference type="NCBI Taxonomy" id="91626"/>
    <lineage>
        <taxon>Eukaryota</taxon>
        <taxon>Fungi</taxon>
        <taxon>Fungi incertae sedis</taxon>
        <taxon>Mucoromycota</taxon>
        <taxon>Mucoromycotina</taxon>
        <taxon>Mucoromycetes</taxon>
        <taxon>Mucorales</taxon>
        <taxon>Mucorineae</taxon>
        <taxon>Mucoraceae</taxon>
        <taxon>Mucor</taxon>
    </lineage>
</organism>
<name>A0A0C9MNA4_9FUNG</name>